<feature type="transmembrane region" description="Helical" evidence="9">
    <location>
        <begin position="289"/>
        <end position="308"/>
    </location>
</feature>
<dbReference type="InterPro" id="IPR011701">
    <property type="entry name" value="MFS"/>
</dbReference>
<feature type="transmembrane region" description="Helical" evidence="9">
    <location>
        <begin position="375"/>
        <end position="398"/>
    </location>
</feature>
<feature type="transmembrane region" description="Helical" evidence="9">
    <location>
        <begin position="167"/>
        <end position="188"/>
    </location>
</feature>
<protein>
    <recommendedName>
        <fullName evidence="8">Multidrug efflux pump Tap</fullName>
    </recommendedName>
</protein>
<keyword evidence="12" id="KW-1185">Reference proteome</keyword>
<comment type="caution">
    <text evidence="11">The sequence shown here is derived from an EMBL/GenBank/DDBJ whole genome shotgun (WGS) entry which is preliminary data.</text>
</comment>
<reference evidence="11 12" key="1">
    <citation type="submission" date="2019-06" db="EMBL/GenBank/DDBJ databases">
        <title>Sequencing the genomes of 1000 actinobacteria strains.</title>
        <authorList>
            <person name="Klenk H.-P."/>
        </authorList>
    </citation>
    <scope>NUCLEOTIDE SEQUENCE [LARGE SCALE GENOMIC DNA]</scope>
    <source>
        <strain evidence="11 12">DSM 25218</strain>
    </source>
</reference>
<feature type="transmembrane region" description="Helical" evidence="9">
    <location>
        <begin position="225"/>
        <end position="243"/>
    </location>
</feature>
<keyword evidence="2" id="KW-0813">Transport</keyword>
<dbReference type="Gene3D" id="1.20.1250.20">
    <property type="entry name" value="MFS general substrate transporter like domains"/>
    <property type="match status" value="1"/>
</dbReference>
<dbReference type="InterPro" id="IPR036259">
    <property type="entry name" value="MFS_trans_sf"/>
</dbReference>
<feature type="domain" description="Major facilitator superfamily (MFS) profile" evidence="10">
    <location>
        <begin position="1"/>
        <end position="402"/>
    </location>
</feature>
<feature type="transmembrane region" description="Helical" evidence="9">
    <location>
        <begin position="82"/>
        <end position="107"/>
    </location>
</feature>
<name>A0A543A1V4_9ACTN</name>
<evidence type="ECO:0000256" key="9">
    <source>
        <dbReference type="SAM" id="Phobius"/>
    </source>
</evidence>
<keyword evidence="6 9" id="KW-0472">Membrane</keyword>
<keyword evidence="5 9" id="KW-1133">Transmembrane helix</keyword>
<comment type="subcellular location">
    <subcellularLocation>
        <location evidence="1">Cell inner membrane</location>
        <topology evidence="1">Multi-pass membrane protein</topology>
    </subcellularLocation>
</comment>
<dbReference type="InterPro" id="IPR020846">
    <property type="entry name" value="MFS_dom"/>
</dbReference>
<feature type="transmembrane region" description="Helical" evidence="9">
    <location>
        <begin position="6"/>
        <end position="30"/>
    </location>
</feature>
<evidence type="ECO:0000256" key="8">
    <source>
        <dbReference type="ARBA" id="ARBA00040914"/>
    </source>
</evidence>
<evidence type="ECO:0000256" key="1">
    <source>
        <dbReference type="ARBA" id="ARBA00004429"/>
    </source>
</evidence>
<accession>A0A543A1V4</accession>
<evidence type="ECO:0000256" key="6">
    <source>
        <dbReference type="ARBA" id="ARBA00023136"/>
    </source>
</evidence>
<keyword evidence="4 9" id="KW-0812">Transmembrane</keyword>
<evidence type="ECO:0000256" key="5">
    <source>
        <dbReference type="ARBA" id="ARBA00022989"/>
    </source>
</evidence>
<evidence type="ECO:0000313" key="12">
    <source>
        <dbReference type="Proteomes" id="UP000320209"/>
    </source>
</evidence>
<keyword evidence="3" id="KW-1003">Cell membrane</keyword>
<sequence length="418" mass="43585">MKLPLYGWLAAETISLVGTRVSMLAIPWFALETTGSPAKTGLIALFELTPLVLSKIFGGPVIDRIGPRRVAIACDLGSSLVVGLIPLLYVAGLLHFPTLLALVALAGTLRGPGDSAKAAMIPQLVEAAGVPTERATGLHSFVERTASMLGAAAAGLLIGLVGATNAIVVDAASFAVGGLLLAATTAGLSRRHAERSATAPPEQRDPASYRAQLAEGWRFLRRDRVLMGIAFMVALTNLIDLAWSSVLMPVWGQAHAGPETIGLLFATFSGFSAAGSAVAAALGDRMRRYPTYLVCFLVAGLPRFLVIAFGAPLWVVFVVFAIGGTSSGFINPILGAIQFERIPAHVLGRVMSLVSAFAWGLMPLGGLLGGSLVSGFGLTVALVACGAAYFVVTMFPAVDPTWKQIERTPDDEAVPLRA</sequence>
<feature type="transmembrane region" description="Helical" evidence="9">
    <location>
        <begin position="314"/>
        <end position="334"/>
    </location>
</feature>
<dbReference type="PANTHER" id="PTHR23513:SF9">
    <property type="entry name" value="ENTEROBACTIN EXPORTER ENTS"/>
    <property type="match status" value="1"/>
</dbReference>
<dbReference type="Proteomes" id="UP000320209">
    <property type="component" value="Unassembled WGS sequence"/>
</dbReference>
<evidence type="ECO:0000256" key="2">
    <source>
        <dbReference type="ARBA" id="ARBA00022448"/>
    </source>
</evidence>
<dbReference type="GO" id="GO:0005886">
    <property type="term" value="C:plasma membrane"/>
    <property type="evidence" value="ECO:0007669"/>
    <property type="project" value="UniProtKB-SubCell"/>
</dbReference>
<dbReference type="RefSeq" id="WP_211352306.1">
    <property type="nucleotide sequence ID" value="NZ_VFOV01000001.1"/>
</dbReference>
<dbReference type="GO" id="GO:0022857">
    <property type="term" value="F:transmembrane transporter activity"/>
    <property type="evidence" value="ECO:0007669"/>
    <property type="project" value="InterPro"/>
</dbReference>
<evidence type="ECO:0000256" key="4">
    <source>
        <dbReference type="ARBA" id="ARBA00022692"/>
    </source>
</evidence>
<dbReference type="PROSITE" id="PS50850">
    <property type="entry name" value="MFS"/>
    <property type="match status" value="1"/>
</dbReference>
<feature type="transmembrane region" description="Helical" evidence="9">
    <location>
        <begin position="141"/>
        <end position="161"/>
    </location>
</feature>
<feature type="transmembrane region" description="Helical" evidence="9">
    <location>
        <begin position="263"/>
        <end position="282"/>
    </location>
</feature>
<dbReference type="CDD" id="cd06173">
    <property type="entry name" value="MFS_MefA_like"/>
    <property type="match status" value="1"/>
</dbReference>
<dbReference type="Pfam" id="PF07690">
    <property type="entry name" value="MFS_1"/>
    <property type="match status" value="1"/>
</dbReference>
<dbReference type="SUPFAM" id="SSF103473">
    <property type="entry name" value="MFS general substrate transporter"/>
    <property type="match status" value="1"/>
</dbReference>
<dbReference type="AlphaFoldDB" id="A0A543A1V4"/>
<evidence type="ECO:0000256" key="7">
    <source>
        <dbReference type="ARBA" id="ARBA00038075"/>
    </source>
</evidence>
<organism evidence="11 12">
    <name type="scientific">Nocardioides albertanoniae</name>
    <dbReference type="NCBI Taxonomy" id="1175486"/>
    <lineage>
        <taxon>Bacteria</taxon>
        <taxon>Bacillati</taxon>
        <taxon>Actinomycetota</taxon>
        <taxon>Actinomycetes</taxon>
        <taxon>Propionibacteriales</taxon>
        <taxon>Nocardioidaceae</taxon>
        <taxon>Nocardioides</taxon>
    </lineage>
</organism>
<comment type="similarity">
    <text evidence="7">Belongs to the major facilitator superfamily. Drug:H(+) antiporter-3 (DHA3) (TC 2.A.1.21) family.</text>
</comment>
<proteinExistence type="inferred from homology"/>
<gene>
    <name evidence="11" type="ORF">FB381_0421</name>
</gene>
<dbReference type="EMBL" id="VFOV01000001">
    <property type="protein sequence ID" value="TQL66558.1"/>
    <property type="molecule type" value="Genomic_DNA"/>
</dbReference>
<evidence type="ECO:0000256" key="3">
    <source>
        <dbReference type="ARBA" id="ARBA00022475"/>
    </source>
</evidence>
<evidence type="ECO:0000313" key="11">
    <source>
        <dbReference type="EMBL" id="TQL66558.1"/>
    </source>
</evidence>
<dbReference type="PANTHER" id="PTHR23513">
    <property type="entry name" value="INTEGRAL MEMBRANE EFFLUX PROTEIN-RELATED"/>
    <property type="match status" value="1"/>
</dbReference>
<feature type="transmembrane region" description="Helical" evidence="9">
    <location>
        <begin position="346"/>
        <end position="369"/>
    </location>
</feature>
<evidence type="ECO:0000259" key="10">
    <source>
        <dbReference type="PROSITE" id="PS50850"/>
    </source>
</evidence>